<feature type="transmembrane region" description="Helical" evidence="1">
    <location>
        <begin position="216"/>
        <end position="236"/>
    </location>
</feature>
<feature type="transmembrane region" description="Helical" evidence="1">
    <location>
        <begin position="52"/>
        <end position="70"/>
    </location>
</feature>
<organism evidence="2 3">
    <name type="scientific">Sporomusa malonica</name>
    <dbReference type="NCBI Taxonomy" id="112901"/>
    <lineage>
        <taxon>Bacteria</taxon>
        <taxon>Bacillati</taxon>
        <taxon>Bacillota</taxon>
        <taxon>Negativicutes</taxon>
        <taxon>Selenomonadales</taxon>
        <taxon>Sporomusaceae</taxon>
        <taxon>Sporomusa</taxon>
    </lineage>
</organism>
<feature type="transmembrane region" description="Helical" evidence="1">
    <location>
        <begin position="248"/>
        <end position="271"/>
    </location>
</feature>
<sequence length="319" mass="34789">MQKAPVRPVVEGGVLTAVAILFALISTYVPVIGAFVNLIWPVPIILLGVRHGYKWSILAVVASGIIIGLLMHPLTAVSVVVGFGLIGIALGYALRQGFPPGKTLLLGSAASLVSKAAVIAISAAVMGFNPLNLQTEAMVKGLEQAMEFYRGMGMKAEDLAQMEASMRPMMDLMKIILPAGFALAAVVDTFLNYQVAKAVLARLGQRIEPFPPFRHWVVPRITLYAMAVALVAIYWGKTREIELLYNSGMNLQVISTMVLFVQGLAVFYFLADKYNLSRLVRGIILFLIFSNGIFMQALIIGGAFDLIFDYRQLRAPRLE</sequence>
<dbReference type="AlphaFoldDB" id="A0A1W2D4C6"/>
<dbReference type="OrthoDB" id="2987886at2"/>
<keyword evidence="1" id="KW-0472">Membrane</keyword>
<dbReference type="Pfam" id="PF09991">
    <property type="entry name" value="DUF2232"/>
    <property type="match status" value="1"/>
</dbReference>
<dbReference type="EMBL" id="FWXI01000013">
    <property type="protein sequence ID" value="SMC91934.1"/>
    <property type="molecule type" value="Genomic_DNA"/>
</dbReference>
<proteinExistence type="predicted"/>
<feature type="transmembrane region" description="Helical" evidence="1">
    <location>
        <begin position="12"/>
        <end position="40"/>
    </location>
</feature>
<feature type="transmembrane region" description="Helical" evidence="1">
    <location>
        <begin position="106"/>
        <end position="128"/>
    </location>
</feature>
<dbReference type="Proteomes" id="UP000192738">
    <property type="component" value="Unassembled WGS sequence"/>
</dbReference>
<feature type="transmembrane region" description="Helical" evidence="1">
    <location>
        <begin position="175"/>
        <end position="196"/>
    </location>
</feature>
<reference evidence="2 3" key="1">
    <citation type="submission" date="2017-04" db="EMBL/GenBank/DDBJ databases">
        <authorList>
            <person name="Afonso C.L."/>
            <person name="Miller P.J."/>
            <person name="Scott M.A."/>
            <person name="Spackman E."/>
            <person name="Goraichik I."/>
            <person name="Dimitrov K.M."/>
            <person name="Suarez D.L."/>
            <person name="Swayne D.E."/>
        </authorList>
    </citation>
    <scope>NUCLEOTIDE SEQUENCE [LARGE SCALE GENOMIC DNA]</scope>
    <source>
        <strain evidence="2 3">DSM 5090</strain>
    </source>
</reference>
<evidence type="ECO:0000313" key="3">
    <source>
        <dbReference type="Proteomes" id="UP000192738"/>
    </source>
</evidence>
<dbReference type="RefSeq" id="WP_084576738.1">
    <property type="nucleotide sequence ID" value="NZ_CP155572.1"/>
</dbReference>
<protein>
    <submittedName>
        <fullName evidence="2">Uncharacterized conserved protein YybS, DUF2232 family</fullName>
    </submittedName>
</protein>
<dbReference type="PANTHER" id="PTHR41324:SF1">
    <property type="entry name" value="DUF2232 DOMAIN-CONTAINING PROTEIN"/>
    <property type="match status" value="1"/>
</dbReference>
<evidence type="ECO:0000313" key="2">
    <source>
        <dbReference type="EMBL" id="SMC91934.1"/>
    </source>
</evidence>
<keyword evidence="1" id="KW-1133">Transmembrane helix</keyword>
<keyword evidence="3" id="KW-1185">Reference proteome</keyword>
<accession>A0A1W2D4C6</accession>
<feature type="transmembrane region" description="Helical" evidence="1">
    <location>
        <begin position="283"/>
        <end position="308"/>
    </location>
</feature>
<keyword evidence="1" id="KW-0812">Transmembrane</keyword>
<dbReference type="InterPro" id="IPR018710">
    <property type="entry name" value="DUF2232"/>
</dbReference>
<evidence type="ECO:0000256" key="1">
    <source>
        <dbReference type="SAM" id="Phobius"/>
    </source>
</evidence>
<name>A0A1W2D4C6_9FIRM</name>
<dbReference type="PANTHER" id="PTHR41324">
    <property type="entry name" value="MEMBRANE PROTEIN-RELATED"/>
    <property type="match status" value="1"/>
</dbReference>
<dbReference type="STRING" id="112901.SAMN04488500_11371"/>
<gene>
    <name evidence="2" type="ORF">SAMN04488500_11371</name>
</gene>